<feature type="domain" description="Porin" evidence="12">
    <location>
        <begin position="17"/>
        <end position="350"/>
    </location>
</feature>
<dbReference type="GO" id="GO:0046930">
    <property type="term" value="C:pore complex"/>
    <property type="evidence" value="ECO:0007669"/>
    <property type="project" value="UniProtKB-KW"/>
</dbReference>
<keyword evidence="10" id="KW-0998">Cell outer membrane</keyword>
<comment type="subunit">
    <text evidence="2">Homotrimer.</text>
</comment>
<dbReference type="PANTHER" id="PTHR34501:SF9">
    <property type="entry name" value="MAJOR OUTER MEMBRANE PROTEIN P.IA"/>
    <property type="match status" value="1"/>
</dbReference>
<evidence type="ECO:0000256" key="1">
    <source>
        <dbReference type="ARBA" id="ARBA00004571"/>
    </source>
</evidence>
<evidence type="ECO:0000313" key="14">
    <source>
        <dbReference type="Proteomes" id="UP000198844"/>
    </source>
</evidence>
<evidence type="ECO:0000256" key="9">
    <source>
        <dbReference type="ARBA" id="ARBA00023136"/>
    </source>
</evidence>
<evidence type="ECO:0000256" key="3">
    <source>
        <dbReference type="ARBA" id="ARBA00022448"/>
    </source>
</evidence>
<dbReference type="EMBL" id="FPBH01000004">
    <property type="protein sequence ID" value="SFT84848.1"/>
    <property type="molecule type" value="Genomic_DNA"/>
</dbReference>
<reference evidence="13 14" key="1">
    <citation type="submission" date="2016-10" db="EMBL/GenBank/DDBJ databases">
        <authorList>
            <person name="de Groot N.N."/>
        </authorList>
    </citation>
    <scope>NUCLEOTIDE SEQUENCE [LARGE SCALE GENOMIC DNA]</scope>
    <source>
        <strain evidence="13 14">LMG 27731</strain>
    </source>
</reference>
<evidence type="ECO:0000256" key="2">
    <source>
        <dbReference type="ARBA" id="ARBA00011233"/>
    </source>
</evidence>
<dbReference type="GO" id="GO:0015288">
    <property type="term" value="F:porin activity"/>
    <property type="evidence" value="ECO:0007669"/>
    <property type="project" value="UniProtKB-KW"/>
</dbReference>
<gene>
    <name evidence="13" type="ORF">SAMN05192563_1004354</name>
</gene>
<dbReference type="PRINTS" id="PR00184">
    <property type="entry name" value="NEISSPPORIN"/>
</dbReference>
<evidence type="ECO:0000256" key="7">
    <source>
        <dbReference type="ARBA" id="ARBA00023065"/>
    </source>
</evidence>
<evidence type="ECO:0000256" key="5">
    <source>
        <dbReference type="ARBA" id="ARBA00022692"/>
    </source>
</evidence>
<dbReference type="CDD" id="cd00342">
    <property type="entry name" value="gram_neg_porins"/>
    <property type="match status" value="1"/>
</dbReference>
<name>A0A1I7BCH4_9BURK</name>
<dbReference type="Pfam" id="PF13609">
    <property type="entry name" value="Porin_4"/>
    <property type="match status" value="1"/>
</dbReference>
<dbReference type="PANTHER" id="PTHR34501">
    <property type="entry name" value="PROTEIN YDDL-RELATED"/>
    <property type="match status" value="1"/>
</dbReference>
<keyword evidence="8" id="KW-0626">Porin</keyword>
<evidence type="ECO:0000259" key="12">
    <source>
        <dbReference type="Pfam" id="PF13609"/>
    </source>
</evidence>
<evidence type="ECO:0000313" key="13">
    <source>
        <dbReference type="EMBL" id="SFT84848.1"/>
    </source>
</evidence>
<dbReference type="PROSITE" id="PS51257">
    <property type="entry name" value="PROKAR_LIPOPROTEIN"/>
    <property type="match status" value="1"/>
</dbReference>
<keyword evidence="3" id="KW-0813">Transport</keyword>
<keyword evidence="4" id="KW-1134">Transmembrane beta strand</keyword>
<evidence type="ECO:0000256" key="11">
    <source>
        <dbReference type="SAM" id="SignalP"/>
    </source>
</evidence>
<dbReference type="InterPro" id="IPR033900">
    <property type="entry name" value="Gram_neg_porin_domain"/>
</dbReference>
<protein>
    <submittedName>
        <fullName evidence="13">Porin, GBP family</fullName>
    </submittedName>
</protein>
<keyword evidence="7" id="KW-0406">Ion transport</keyword>
<keyword evidence="5" id="KW-0812">Transmembrane</keyword>
<accession>A0A1I7BCH4</accession>
<dbReference type="GO" id="GO:0006811">
    <property type="term" value="P:monoatomic ion transport"/>
    <property type="evidence" value="ECO:0007669"/>
    <property type="project" value="UniProtKB-KW"/>
</dbReference>
<evidence type="ECO:0000256" key="10">
    <source>
        <dbReference type="ARBA" id="ARBA00023237"/>
    </source>
</evidence>
<dbReference type="AlphaFoldDB" id="A0A1I7BCH4"/>
<dbReference type="InterPro" id="IPR050298">
    <property type="entry name" value="Gram-neg_bact_OMP"/>
</dbReference>
<sequence length="385" mass="40390">MKEIKKILHYGGLSLGLIACSSVSHAQSSVTLYGILASGFVYTNNAGGHSNIQQASGLPTSNRWGLRGTEDLGNGLSTVFVLESGFDLSTGKLGQNGRLFGRKAYVGLSDARLGTLTLGRQYQTTNDYLAPLALTGTFAGGSLAAHPYDNDDLNGSIKSNNAVKFQSANYGGFQYGGMYGFSNAAGSFADSRVYSFSASYVTGGLTVASTYMHLNNGGSATNPNGAVATGDSTFYASRQDTWGAGANYTFGAATVGLLFSQTQLGNATAIGSYAAGTSSNVKLTNPSARFTNYEFNGRYQPAANWTLSAAYTFTDARLDGEHPKYQQLTVQTAYLLSKRTDLFAAAAYQHVGSTGKSGITAHLVGLSSSSTNSQVGVEIGIRHRF</sequence>
<dbReference type="GO" id="GO:0009279">
    <property type="term" value="C:cell outer membrane"/>
    <property type="evidence" value="ECO:0007669"/>
    <property type="project" value="UniProtKB-SubCell"/>
</dbReference>
<evidence type="ECO:0000256" key="4">
    <source>
        <dbReference type="ARBA" id="ARBA00022452"/>
    </source>
</evidence>
<dbReference type="InterPro" id="IPR002299">
    <property type="entry name" value="Porin_Neis"/>
</dbReference>
<dbReference type="Proteomes" id="UP000198844">
    <property type="component" value="Unassembled WGS sequence"/>
</dbReference>
<feature type="chain" id="PRO_5011625154" evidence="11">
    <location>
        <begin position="27"/>
        <end position="385"/>
    </location>
</feature>
<keyword evidence="9" id="KW-0472">Membrane</keyword>
<evidence type="ECO:0000256" key="8">
    <source>
        <dbReference type="ARBA" id="ARBA00023114"/>
    </source>
</evidence>
<dbReference type="Gene3D" id="2.40.160.10">
    <property type="entry name" value="Porin"/>
    <property type="match status" value="1"/>
</dbReference>
<proteinExistence type="predicted"/>
<dbReference type="InterPro" id="IPR023614">
    <property type="entry name" value="Porin_dom_sf"/>
</dbReference>
<dbReference type="SUPFAM" id="SSF56935">
    <property type="entry name" value="Porins"/>
    <property type="match status" value="1"/>
</dbReference>
<comment type="subcellular location">
    <subcellularLocation>
        <location evidence="1">Cell outer membrane</location>
        <topology evidence="1">Multi-pass membrane protein</topology>
    </subcellularLocation>
</comment>
<evidence type="ECO:0000256" key="6">
    <source>
        <dbReference type="ARBA" id="ARBA00022729"/>
    </source>
</evidence>
<keyword evidence="6 11" id="KW-0732">Signal</keyword>
<organism evidence="13 14">
    <name type="scientific">Paraburkholderia aspalathi</name>
    <dbReference type="NCBI Taxonomy" id="1324617"/>
    <lineage>
        <taxon>Bacteria</taxon>
        <taxon>Pseudomonadati</taxon>
        <taxon>Pseudomonadota</taxon>
        <taxon>Betaproteobacteria</taxon>
        <taxon>Burkholderiales</taxon>
        <taxon>Burkholderiaceae</taxon>
        <taxon>Paraburkholderia</taxon>
    </lineage>
</organism>
<feature type="signal peptide" evidence="11">
    <location>
        <begin position="1"/>
        <end position="26"/>
    </location>
</feature>